<dbReference type="AlphaFoldDB" id="A0A0S6UCS5"/>
<dbReference type="Proteomes" id="UP000063718">
    <property type="component" value="Unassembled WGS sequence"/>
</dbReference>
<organism evidence="1">
    <name type="scientific">Moorella thermoacetica Y72</name>
    <dbReference type="NCBI Taxonomy" id="1325331"/>
    <lineage>
        <taxon>Bacteria</taxon>
        <taxon>Bacillati</taxon>
        <taxon>Bacillota</taxon>
        <taxon>Clostridia</taxon>
        <taxon>Neomoorellales</taxon>
        <taxon>Neomoorellaceae</taxon>
        <taxon>Neomoorella</taxon>
    </lineage>
</organism>
<name>A0A0S6UCS5_NEOTH</name>
<accession>A0A0S6UCS5</accession>
<dbReference type="EMBL" id="DF238840">
    <property type="protein sequence ID" value="GAF25305.1"/>
    <property type="molecule type" value="Genomic_DNA"/>
</dbReference>
<sequence length="32" mass="3670">MQVQGEDHQDRCRSSFVVQYRLRQGGGMMGGR</sequence>
<protein>
    <submittedName>
        <fullName evidence="1">Uncharacterized protein</fullName>
    </submittedName>
</protein>
<proteinExistence type="predicted"/>
<gene>
    <name evidence="1" type="ORF">MTY_0637</name>
</gene>
<evidence type="ECO:0000313" key="1">
    <source>
        <dbReference type="EMBL" id="GAF25305.1"/>
    </source>
</evidence>
<reference evidence="1" key="1">
    <citation type="journal article" date="2014" name="Gene">
        <title>Genome-guided analysis of transformation efficiency and carbon dioxide assimilation by Moorella thermoacetica Y72.</title>
        <authorList>
            <person name="Tsukahara K."/>
            <person name="Kita A."/>
            <person name="Nakashimada Y."/>
            <person name="Hoshino T."/>
            <person name="Murakami K."/>
        </authorList>
    </citation>
    <scope>NUCLEOTIDE SEQUENCE [LARGE SCALE GENOMIC DNA]</scope>
    <source>
        <strain evidence="1">Y72</strain>
    </source>
</reference>